<sequence>MDDKVRRAIVEDLLPLYNDGLLSEETTRWLEEEAKENAEIQQLVSQSQQPLPKVEIESRIDHEKMFKRIHRKLSIYQIIFVAISFFLAINTSILNESFGFILWYTVLGLVTYLFYKDMKTVFLISFPPIFVWSVGNSITEYVHGELIDVTWIQFVFDTGLAAVWMSLIHYAFALIGCVIGLLIRKLRDEDD</sequence>
<dbReference type="Proteomes" id="UP000186795">
    <property type="component" value="Unassembled WGS sequence"/>
</dbReference>
<protein>
    <submittedName>
        <fullName evidence="2">Uncharacterized protein</fullName>
    </submittedName>
</protein>
<feature type="transmembrane region" description="Helical" evidence="1">
    <location>
        <begin position="73"/>
        <end position="91"/>
    </location>
</feature>
<gene>
    <name evidence="2" type="ORF">SAMN05421790_1133</name>
</gene>
<proteinExistence type="predicted"/>
<keyword evidence="3" id="KW-1185">Reference proteome</keyword>
<accession>A0A1N7PJW0</accession>
<dbReference type="RefSeq" id="WP_076526141.1">
    <property type="nucleotide sequence ID" value="NZ_CP048103.1"/>
</dbReference>
<dbReference type="AlphaFoldDB" id="A0A1N7PJW0"/>
<keyword evidence="1" id="KW-0812">Transmembrane</keyword>
<keyword evidence="1" id="KW-1133">Transmembrane helix</keyword>
<feature type="transmembrane region" description="Helical" evidence="1">
    <location>
        <begin position="162"/>
        <end position="183"/>
    </location>
</feature>
<keyword evidence="1" id="KW-0472">Membrane</keyword>
<reference evidence="3" key="1">
    <citation type="submission" date="2017-01" db="EMBL/GenBank/DDBJ databases">
        <authorList>
            <person name="Varghese N."/>
            <person name="Submissions S."/>
        </authorList>
    </citation>
    <scope>NUCLEOTIDE SEQUENCE [LARGE SCALE GENOMIC DNA]</scope>
    <source>
        <strain evidence="3">DSM 45196</strain>
    </source>
</reference>
<feature type="transmembrane region" description="Helical" evidence="1">
    <location>
        <begin position="122"/>
        <end position="142"/>
    </location>
</feature>
<evidence type="ECO:0000256" key="1">
    <source>
        <dbReference type="SAM" id="Phobius"/>
    </source>
</evidence>
<name>A0A1N7PJW0_9BACL</name>
<feature type="transmembrane region" description="Helical" evidence="1">
    <location>
        <begin position="97"/>
        <end position="115"/>
    </location>
</feature>
<dbReference type="OrthoDB" id="6194834at2"/>
<evidence type="ECO:0000313" key="3">
    <source>
        <dbReference type="Proteomes" id="UP000186795"/>
    </source>
</evidence>
<dbReference type="EMBL" id="FTOD01000013">
    <property type="protein sequence ID" value="SIT10856.1"/>
    <property type="molecule type" value="Genomic_DNA"/>
</dbReference>
<organism evidence="2 3">
    <name type="scientific">Kroppenstedtia eburnea</name>
    <dbReference type="NCBI Taxonomy" id="714067"/>
    <lineage>
        <taxon>Bacteria</taxon>
        <taxon>Bacillati</taxon>
        <taxon>Bacillota</taxon>
        <taxon>Bacilli</taxon>
        <taxon>Bacillales</taxon>
        <taxon>Thermoactinomycetaceae</taxon>
        <taxon>Kroppenstedtia</taxon>
    </lineage>
</organism>
<evidence type="ECO:0000313" key="2">
    <source>
        <dbReference type="EMBL" id="SIT10856.1"/>
    </source>
</evidence>